<accession>A0ABT5KM93</accession>
<keyword evidence="3" id="KW-1185">Reference proteome</keyword>
<dbReference type="EMBL" id="JAQQXT010000016">
    <property type="protein sequence ID" value="MDC8774045.1"/>
    <property type="molecule type" value="Genomic_DNA"/>
</dbReference>
<feature type="region of interest" description="Disordered" evidence="1">
    <location>
        <begin position="66"/>
        <end position="86"/>
    </location>
</feature>
<comment type="caution">
    <text evidence="2">The sequence shown here is derived from an EMBL/GenBank/DDBJ whole genome shotgun (WGS) entry which is preliminary data.</text>
</comment>
<reference evidence="2 3" key="1">
    <citation type="submission" date="2022-10" db="EMBL/GenBank/DDBJ databases">
        <title>Paucibacter sp. hw1 Genome sequencing.</title>
        <authorList>
            <person name="Park S."/>
        </authorList>
    </citation>
    <scope>NUCLEOTIDE SEQUENCE [LARGE SCALE GENOMIC DNA]</scope>
    <source>
        <strain evidence="3">hw1</strain>
    </source>
</reference>
<evidence type="ECO:0000313" key="3">
    <source>
        <dbReference type="Proteomes" id="UP001221189"/>
    </source>
</evidence>
<feature type="compositionally biased region" description="Basic and acidic residues" evidence="1">
    <location>
        <begin position="70"/>
        <end position="80"/>
    </location>
</feature>
<organism evidence="2 3">
    <name type="scientific">Roseateles albus</name>
    <dbReference type="NCBI Taxonomy" id="2987525"/>
    <lineage>
        <taxon>Bacteria</taxon>
        <taxon>Pseudomonadati</taxon>
        <taxon>Pseudomonadota</taxon>
        <taxon>Betaproteobacteria</taxon>
        <taxon>Burkholderiales</taxon>
        <taxon>Sphaerotilaceae</taxon>
        <taxon>Roseateles</taxon>
    </lineage>
</organism>
<evidence type="ECO:0008006" key="4">
    <source>
        <dbReference type="Google" id="ProtNLM"/>
    </source>
</evidence>
<gene>
    <name evidence="2" type="ORF">PRZ03_20995</name>
</gene>
<evidence type="ECO:0000256" key="1">
    <source>
        <dbReference type="SAM" id="MobiDB-lite"/>
    </source>
</evidence>
<name>A0ABT5KM93_9BURK</name>
<protein>
    <recommendedName>
        <fullName evidence="4">KfrA N-terminal DNA-binding domain-containing protein</fullName>
    </recommendedName>
</protein>
<dbReference type="RefSeq" id="WP_273602102.1">
    <property type="nucleotide sequence ID" value="NZ_JAQQXT010000016.1"/>
</dbReference>
<sequence>MPTPKPKTAEANFRQAFERLKAGVPKALPAGTLVSQNNVAKEAGCDPSALRKARFPGLVEEIQAHLATHSQERPTSERQRLLKARQVSRSKTEIIASLKAQRDDSVSRLVEADELIGSLTLKVRDLEARVEDIQPRASIMPMVTAKPKATPRAMDIKGQK</sequence>
<dbReference type="Proteomes" id="UP001221189">
    <property type="component" value="Unassembled WGS sequence"/>
</dbReference>
<proteinExistence type="predicted"/>
<evidence type="ECO:0000313" key="2">
    <source>
        <dbReference type="EMBL" id="MDC8774045.1"/>
    </source>
</evidence>